<dbReference type="Pfam" id="PF03816">
    <property type="entry name" value="LytR_cpsA_psr"/>
    <property type="match status" value="1"/>
</dbReference>
<evidence type="ECO:0000256" key="1">
    <source>
        <dbReference type="ARBA" id="ARBA00006068"/>
    </source>
</evidence>
<organism evidence="4 5">
    <name type="scientific">Harryflintia acetispora</name>
    <dbReference type="NCBI Taxonomy" id="1849041"/>
    <lineage>
        <taxon>Bacteria</taxon>
        <taxon>Bacillati</taxon>
        <taxon>Bacillota</taxon>
        <taxon>Clostridia</taxon>
        <taxon>Eubacteriales</taxon>
        <taxon>Oscillospiraceae</taxon>
        <taxon>Harryflintia</taxon>
    </lineage>
</organism>
<dbReference type="PANTHER" id="PTHR33392:SF6">
    <property type="entry name" value="POLYISOPRENYL-TEICHOIC ACID--PEPTIDOGLYCAN TEICHOIC ACID TRANSFERASE TAGU"/>
    <property type="match status" value="1"/>
</dbReference>
<sequence>MNQKRLTVRYFLLSFAAGFLVLAVAAMLVVLFVPPQMHRDLDTNEYQGAYLPSNEDALNLLVVIERASPEEEDSFLLIRFDPVRGQIPVLALPGRTLLEINNNTLSIDNLYEYAGVKRVSGELADDLGVQIDRYIKMNKQNVIDLIDLLGGVRYRLNAPLTLSGGNVGTTLEAGNQQLSGSLFYEVMTYGGYPDGELGRARVMGELACSLINQHGELILTEESDALFERIVNMVQTDFSAMDYTRIKPAARFLAQLRGEAAISIPITGNSNEQFEIFSLSKTALGQIQEIYSPAQQHV</sequence>
<comment type="caution">
    <text evidence="4">The sequence shown here is derived from an EMBL/GenBank/DDBJ whole genome shotgun (WGS) entry which is preliminary data.</text>
</comment>
<name>A0A9X8UIK5_9FIRM</name>
<feature type="transmembrane region" description="Helical" evidence="2">
    <location>
        <begin position="12"/>
        <end position="33"/>
    </location>
</feature>
<dbReference type="AlphaFoldDB" id="A0A9X8UIK5"/>
<evidence type="ECO:0000259" key="3">
    <source>
        <dbReference type="Pfam" id="PF03816"/>
    </source>
</evidence>
<dbReference type="RefSeq" id="WP_159449029.1">
    <property type="nucleotide sequence ID" value="NZ_JADNAH010000123.1"/>
</dbReference>
<feature type="domain" description="Cell envelope-related transcriptional attenuator" evidence="3">
    <location>
        <begin position="73"/>
        <end position="181"/>
    </location>
</feature>
<evidence type="ECO:0000313" key="5">
    <source>
        <dbReference type="Proteomes" id="UP000294682"/>
    </source>
</evidence>
<dbReference type="Gene3D" id="3.40.630.190">
    <property type="entry name" value="LCP protein"/>
    <property type="match status" value="1"/>
</dbReference>
<dbReference type="Proteomes" id="UP000294682">
    <property type="component" value="Unassembled WGS sequence"/>
</dbReference>
<evidence type="ECO:0000313" key="4">
    <source>
        <dbReference type="EMBL" id="TCL42379.1"/>
    </source>
</evidence>
<dbReference type="InterPro" id="IPR050922">
    <property type="entry name" value="LytR/CpsA/Psr_CW_biosynth"/>
</dbReference>
<keyword evidence="2" id="KW-0472">Membrane</keyword>
<reference evidence="4 5" key="1">
    <citation type="submission" date="2019-03" db="EMBL/GenBank/DDBJ databases">
        <title>Genomic Encyclopedia of Type Strains, Phase IV (KMG-IV): sequencing the most valuable type-strain genomes for metagenomic binning, comparative biology and taxonomic classification.</title>
        <authorList>
            <person name="Goeker M."/>
        </authorList>
    </citation>
    <scope>NUCLEOTIDE SEQUENCE [LARGE SCALE GENOMIC DNA]</scope>
    <source>
        <strain evidence="4 5">DSM 100433</strain>
    </source>
</reference>
<protein>
    <submittedName>
        <fullName evidence="4">LytR family transcriptional attenuator</fullName>
    </submittedName>
</protein>
<keyword evidence="2" id="KW-1133">Transmembrane helix</keyword>
<proteinExistence type="inferred from homology"/>
<comment type="similarity">
    <text evidence="1">Belongs to the LytR/CpsA/Psr (LCP) family.</text>
</comment>
<keyword evidence="5" id="KW-1185">Reference proteome</keyword>
<dbReference type="InterPro" id="IPR004474">
    <property type="entry name" value="LytR_CpsA_psr"/>
</dbReference>
<accession>A0A9X8UIK5</accession>
<dbReference type="EMBL" id="SLUK01000010">
    <property type="protein sequence ID" value="TCL42379.1"/>
    <property type="molecule type" value="Genomic_DNA"/>
</dbReference>
<evidence type="ECO:0000256" key="2">
    <source>
        <dbReference type="SAM" id="Phobius"/>
    </source>
</evidence>
<dbReference type="PANTHER" id="PTHR33392">
    <property type="entry name" value="POLYISOPRENYL-TEICHOIC ACID--PEPTIDOGLYCAN TEICHOIC ACID TRANSFERASE TAGU"/>
    <property type="match status" value="1"/>
</dbReference>
<keyword evidence="2" id="KW-0812">Transmembrane</keyword>
<gene>
    <name evidence="4" type="ORF">EDD78_1102</name>
</gene>